<dbReference type="Gene3D" id="2.40.170.20">
    <property type="entry name" value="TonB-dependent receptor, beta-barrel domain"/>
    <property type="match status" value="1"/>
</dbReference>
<keyword evidence="10" id="KW-0675">Receptor</keyword>
<evidence type="ECO:0000256" key="7">
    <source>
        <dbReference type="PROSITE-ProRule" id="PRU01360"/>
    </source>
</evidence>
<proteinExistence type="inferred from homology"/>
<dbReference type="GO" id="GO:0009279">
    <property type="term" value="C:cell outer membrane"/>
    <property type="evidence" value="ECO:0007669"/>
    <property type="project" value="UniProtKB-SubCell"/>
</dbReference>
<dbReference type="GO" id="GO:0015344">
    <property type="term" value="F:siderophore uptake transmembrane transporter activity"/>
    <property type="evidence" value="ECO:0007669"/>
    <property type="project" value="TreeGrafter"/>
</dbReference>
<reference evidence="10 11" key="1">
    <citation type="submission" date="2020-08" db="EMBL/GenBank/DDBJ databases">
        <title>Bridging the membrane lipid divide: bacteria of the FCB group superphylum have the potential to synthesize archaeal ether lipids.</title>
        <authorList>
            <person name="Villanueva L."/>
            <person name="Von Meijenfeldt F.A.B."/>
            <person name="Westbye A.B."/>
            <person name="Yadav S."/>
            <person name="Hopmans E.C."/>
            <person name="Dutilh B.E."/>
            <person name="Sinninghe Damste J.S."/>
        </authorList>
    </citation>
    <scope>NUCLEOTIDE SEQUENCE [LARGE SCALE GENOMIC DNA]</scope>
    <source>
        <strain evidence="10">NIOZ-UU81</strain>
    </source>
</reference>
<sequence length="286" mass="31389">MYRKFSGCLALAFTLTASPLWAVSSDLMNLGIEDLMNIEVTSVSGKGQNLSDSAAAIFVITQDDLKRSGVTNIPDALRMVPGLNVSRIDSNKWAVNSRGANSRFANKLLVMIDGRSVYTNAYSGVYWEVQDVLLEDVDRIEVIRGPGATLWGANAVNGVINIITRHTADTQGGYVELGTGTEEEVFGAARYGFELGDVSYMRLYAKGLGRDNFEYDTGDDAGDEWDMVRTGFRLDSNVNSECTLALQGEVYKGDISQKMFLESLEFPYMGSLKNRHQANVVNLTIT</sequence>
<evidence type="ECO:0000256" key="4">
    <source>
        <dbReference type="ARBA" id="ARBA00022692"/>
    </source>
</evidence>
<evidence type="ECO:0000256" key="5">
    <source>
        <dbReference type="ARBA" id="ARBA00023136"/>
    </source>
</evidence>
<evidence type="ECO:0000256" key="1">
    <source>
        <dbReference type="ARBA" id="ARBA00004571"/>
    </source>
</evidence>
<evidence type="ECO:0000313" key="10">
    <source>
        <dbReference type="EMBL" id="MBC8208985.1"/>
    </source>
</evidence>
<feature type="chain" id="PRO_5035264688" evidence="8">
    <location>
        <begin position="23"/>
        <end position="286"/>
    </location>
</feature>
<evidence type="ECO:0000259" key="9">
    <source>
        <dbReference type="Pfam" id="PF07715"/>
    </source>
</evidence>
<feature type="domain" description="TonB-dependent receptor plug" evidence="9">
    <location>
        <begin position="50"/>
        <end position="159"/>
    </location>
</feature>
<dbReference type="PANTHER" id="PTHR30069:SF27">
    <property type="entry name" value="BLL4766 PROTEIN"/>
    <property type="match status" value="1"/>
</dbReference>
<keyword evidence="5 7" id="KW-0472">Membrane</keyword>
<dbReference type="Proteomes" id="UP000599024">
    <property type="component" value="Unassembled WGS sequence"/>
</dbReference>
<dbReference type="AlphaFoldDB" id="A0A8J6NCB3"/>
<keyword evidence="8" id="KW-0732">Signal</keyword>
<dbReference type="InterPro" id="IPR039426">
    <property type="entry name" value="TonB-dep_rcpt-like"/>
</dbReference>
<dbReference type="SUPFAM" id="SSF56935">
    <property type="entry name" value="Porins"/>
    <property type="match status" value="1"/>
</dbReference>
<protein>
    <submittedName>
        <fullName evidence="10">TonB-dependent receptor plug domain-containing protein</fullName>
    </submittedName>
</protein>
<evidence type="ECO:0000256" key="8">
    <source>
        <dbReference type="SAM" id="SignalP"/>
    </source>
</evidence>
<dbReference type="GO" id="GO:0044718">
    <property type="term" value="P:siderophore transmembrane transport"/>
    <property type="evidence" value="ECO:0007669"/>
    <property type="project" value="TreeGrafter"/>
</dbReference>
<dbReference type="Pfam" id="PF07715">
    <property type="entry name" value="Plug"/>
    <property type="match status" value="1"/>
</dbReference>
<comment type="caution">
    <text evidence="10">The sequence shown here is derived from an EMBL/GenBank/DDBJ whole genome shotgun (WGS) entry which is preliminary data.</text>
</comment>
<keyword evidence="6 7" id="KW-0998">Cell outer membrane</keyword>
<comment type="subcellular location">
    <subcellularLocation>
        <location evidence="1 7">Cell outer membrane</location>
        <topology evidence="1 7">Multi-pass membrane protein</topology>
    </subcellularLocation>
</comment>
<dbReference type="InterPro" id="IPR036942">
    <property type="entry name" value="Beta-barrel_TonB_sf"/>
</dbReference>
<keyword evidence="4 7" id="KW-0812">Transmembrane</keyword>
<evidence type="ECO:0000256" key="6">
    <source>
        <dbReference type="ARBA" id="ARBA00023237"/>
    </source>
</evidence>
<evidence type="ECO:0000256" key="3">
    <source>
        <dbReference type="ARBA" id="ARBA00022452"/>
    </source>
</evidence>
<feature type="non-terminal residue" evidence="10">
    <location>
        <position position="286"/>
    </location>
</feature>
<dbReference type="InterPro" id="IPR012910">
    <property type="entry name" value="Plug_dom"/>
</dbReference>
<keyword evidence="2 7" id="KW-0813">Transport</keyword>
<organism evidence="10 11">
    <name type="scientific">Candidatus Desulfatifera sulfidica</name>
    <dbReference type="NCBI Taxonomy" id="2841691"/>
    <lineage>
        <taxon>Bacteria</taxon>
        <taxon>Pseudomonadati</taxon>
        <taxon>Thermodesulfobacteriota</taxon>
        <taxon>Desulfobulbia</taxon>
        <taxon>Desulfobulbales</taxon>
        <taxon>Desulfobulbaceae</taxon>
        <taxon>Candidatus Desulfatifera</taxon>
    </lineage>
</organism>
<keyword evidence="3 7" id="KW-1134">Transmembrane beta strand</keyword>
<accession>A0A8J6NCB3</accession>
<comment type="similarity">
    <text evidence="7">Belongs to the TonB-dependent receptor family.</text>
</comment>
<evidence type="ECO:0000256" key="2">
    <source>
        <dbReference type="ARBA" id="ARBA00022448"/>
    </source>
</evidence>
<evidence type="ECO:0000313" key="11">
    <source>
        <dbReference type="Proteomes" id="UP000599024"/>
    </source>
</evidence>
<dbReference type="PANTHER" id="PTHR30069">
    <property type="entry name" value="TONB-DEPENDENT OUTER MEMBRANE RECEPTOR"/>
    <property type="match status" value="1"/>
</dbReference>
<name>A0A8J6NCB3_9BACT</name>
<dbReference type="PROSITE" id="PS52016">
    <property type="entry name" value="TONB_DEPENDENT_REC_3"/>
    <property type="match status" value="1"/>
</dbReference>
<dbReference type="EMBL" id="JACNLK010000068">
    <property type="protein sequence ID" value="MBC8208985.1"/>
    <property type="molecule type" value="Genomic_DNA"/>
</dbReference>
<gene>
    <name evidence="10" type="ORF">H8E79_07445</name>
</gene>
<feature type="signal peptide" evidence="8">
    <location>
        <begin position="1"/>
        <end position="22"/>
    </location>
</feature>